<dbReference type="Proteomes" id="UP000181917">
    <property type="component" value="Unassembled WGS sequence"/>
</dbReference>
<dbReference type="GO" id="GO:0043200">
    <property type="term" value="P:response to amino acid"/>
    <property type="evidence" value="ECO:0007669"/>
    <property type="project" value="TreeGrafter"/>
</dbReference>
<dbReference type="InterPro" id="IPR000485">
    <property type="entry name" value="AsnC-type_HTH_dom"/>
</dbReference>
<gene>
    <name evidence="5" type="ORF">SAMN04489742_0884</name>
</gene>
<dbReference type="PANTHER" id="PTHR30154:SF34">
    <property type="entry name" value="TRANSCRIPTIONAL REGULATOR AZLB"/>
    <property type="match status" value="1"/>
</dbReference>
<dbReference type="PROSITE" id="PS50956">
    <property type="entry name" value="HTH_ASNC_2"/>
    <property type="match status" value="1"/>
</dbReference>
<dbReference type="InterPro" id="IPR011008">
    <property type="entry name" value="Dimeric_a/b-barrel"/>
</dbReference>
<keyword evidence="6" id="KW-1185">Reference proteome</keyword>
<dbReference type="GO" id="GO:0005829">
    <property type="term" value="C:cytosol"/>
    <property type="evidence" value="ECO:0007669"/>
    <property type="project" value="TreeGrafter"/>
</dbReference>
<accession>A0A1H1AED6</accession>
<dbReference type="RefSeq" id="WP_083339566.1">
    <property type="nucleotide sequence ID" value="NZ_CP018863.1"/>
</dbReference>
<feature type="domain" description="HTH asnC-type" evidence="4">
    <location>
        <begin position="180"/>
        <end position="240"/>
    </location>
</feature>
<dbReference type="PANTHER" id="PTHR30154">
    <property type="entry name" value="LEUCINE-RESPONSIVE REGULATORY PROTEIN"/>
    <property type="match status" value="1"/>
</dbReference>
<dbReference type="Pfam" id="PF01037">
    <property type="entry name" value="AsnC_trans_reg"/>
    <property type="match status" value="1"/>
</dbReference>
<dbReference type="InterPro" id="IPR019888">
    <property type="entry name" value="Tscrpt_reg_AsnC-like"/>
</dbReference>
<dbReference type="InterPro" id="IPR019887">
    <property type="entry name" value="Tscrpt_reg_AsnC/Lrp_C"/>
</dbReference>
<name>A0A1H1AED6_9MICC</name>
<proteinExistence type="predicted"/>
<dbReference type="InterPro" id="IPR036388">
    <property type="entry name" value="WH-like_DNA-bd_sf"/>
</dbReference>
<evidence type="ECO:0000313" key="5">
    <source>
        <dbReference type="EMBL" id="SDQ37941.1"/>
    </source>
</evidence>
<keyword evidence="1" id="KW-0805">Transcription regulation</keyword>
<dbReference type="Gene3D" id="3.30.70.920">
    <property type="match status" value="1"/>
</dbReference>
<dbReference type="Gene3D" id="1.10.10.10">
    <property type="entry name" value="Winged helix-like DNA-binding domain superfamily/Winged helix DNA-binding domain"/>
    <property type="match status" value="2"/>
</dbReference>
<dbReference type="SUPFAM" id="SSF54909">
    <property type="entry name" value="Dimeric alpha+beta barrel"/>
    <property type="match status" value="1"/>
</dbReference>
<dbReference type="EMBL" id="FNKH01000002">
    <property type="protein sequence ID" value="SDQ37941.1"/>
    <property type="molecule type" value="Genomic_DNA"/>
</dbReference>
<dbReference type="GO" id="GO:0043565">
    <property type="term" value="F:sequence-specific DNA binding"/>
    <property type="evidence" value="ECO:0007669"/>
    <property type="project" value="InterPro"/>
</dbReference>
<dbReference type="SUPFAM" id="SSF46785">
    <property type="entry name" value="Winged helix' DNA-binding domain"/>
    <property type="match status" value="1"/>
</dbReference>
<evidence type="ECO:0000256" key="3">
    <source>
        <dbReference type="ARBA" id="ARBA00023163"/>
    </source>
</evidence>
<evidence type="ECO:0000256" key="1">
    <source>
        <dbReference type="ARBA" id="ARBA00023015"/>
    </source>
</evidence>
<sequence length="326" mass="35251">MPRLLDELEQRIAAALMIDGRAPWRKIAAVLGEPERTIARRGSDLLAAGEVAVVGLRTRQSSALLRLECMPGTSRAAAESLAQRRDSTFSYLMTGGADCVAELLMDPQEVSSILATEVPATVGLLRVASYPVLRYFRSIRGWNSGVLTDAESVALRSELTVDFTANYPLGPLQSAAPSPLSAQDLRLLDALVEDGRSSLEALARRAGVSETTARRRSEWLLRNNFVSIRAIVEPASLGLPLEAFLWIKASPGKVDAIGRALGREPAVRYAAAVAGDPQLVADVTVSDQEELYRFTTDSPWAAEADRIETTMLLQARKRGGRLLSAP</sequence>
<dbReference type="InterPro" id="IPR036390">
    <property type="entry name" value="WH_DNA-bd_sf"/>
</dbReference>
<organism evidence="5 6">
    <name type="scientific">Crystallibacter crystallopoietes</name>
    <dbReference type="NCBI Taxonomy" id="37928"/>
    <lineage>
        <taxon>Bacteria</taxon>
        <taxon>Bacillati</taxon>
        <taxon>Actinomycetota</taxon>
        <taxon>Actinomycetes</taxon>
        <taxon>Micrococcales</taxon>
        <taxon>Micrococcaceae</taxon>
        <taxon>Crystallibacter</taxon>
    </lineage>
</organism>
<dbReference type="STRING" id="37928.SAMN04489742_0884"/>
<keyword evidence="3" id="KW-0804">Transcription</keyword>
<dbReference type="AlphaFoldDB" id="A0A1H1AED6"/>
<dbReference type="PRINTS" id="PR00033">
    <property type="entry name" value="HTHASNC"/>
</dbReference>
<dbReference type="SMART" id="SM00344">
    <property type="entry name" value="HTH_ASNC"/>
    <property type="match status" value="1"/>
</dbReference>
<protein>
    <submittedName>
        <fullName evidence="5">Transcriptional regulator, AsnC family</fullName>
    </submittedName>
</protein>
<evidence type="ECO:0000259" key="4">
    <source>
        <dbReference type="PROSITE" id="PS50956"/>
    </source>
</evidence>
<keyword evidence="2" id="KW-0238">DNA-binding</keyword>
<dbReference type="Pfam" id="PF13404">
    <property type="entry name" value="HTH_AsnC-type"/>
    <property type="match status" value="2"/>
</dbReference>
<reference evidence="5 6" key="1">
    <citation type="submission" date="2016-10" db="EMBL/GenBank/DDBJ databases">
        <authorList>
            <person name="de Groot N.N."/>
        </authorList>
    </citation>
    <scope>NUCLEOTIDE SEQUENCE [LARGE SCALE GENOMIC DNA]</scope>
    <source>
        <strain evidence="5 6">DSM 20117</strain>
    </source>
</reference>
<evidence type="ECO:0000313" key="6">
    <source>
        <dbReference type="Proteomes" id="UP000181917"/>
    </source>
</evidence>
<evidence type="ECO:0000256" key="2">
    <source>
        <dbReference type="ARBA" id="ARBA00023125"/>
    </source>
</evidence>
<dbReference type="OrthoDB" id="4050641at2"/>